<dbReference type="Pfam" id="PF07110">
    <property type="entry name" value="EthD"/>
    <property type="match status" value="1"/>
</dbReference>
<dbReference type="Gene3D" id="3.30.70.100">
    <property type="match status" value="1"/>
</dbReference>
<dbReference type="AlphaFoldDB" id="A0A7K3W4W0"/>
<name>A0A7K3W4W0_9ACTN</name>
<reference evidence="2 3" key="1">
    <citation type="submission" date="2020-02" db="EMBL/GenBank/DDBJ databases">
        <title>Geodermatophilus sabuli CPCC 205279 I12A-02694.</title>
        <authorList>
            <person name="Jiang Z."/>
        </authorList>
    </citation>
    <scope>NUCLEOTIDE SEQUENCE [LARGE SCALE GENOMIC DNA]</scope>
    <source>
        <strain evidence="2 3">I12A-02694</strain>
    </source>
</reference>
<keyword evidence="3" id="KW-1185">Reference proteome</keyword>
<sequence length="109" mass="11734">MHRLVVSYGQPDDPGTFDEYYRDTHAPLAMEIPGVVKFTVGHARSLDPAQQAPYLVVELDFESEEAMGKGLGSPEGQAASADVANFATGGATFAHFDVREVNAGMPYFP</sequence>
<dbReference type="InterPro" id="IPR011008">
    <property type="entry name" value="Dimeric_a/b-barrel"/>
</dbReference>
<organism evidence="2 3">
    <name type="scientific">Geodermatophilus sabuli</name>
    <dbReference type="NCBI Taxonomy" id="1564158"/>
    <lineage>
        <taxon>Bacteria</taxon>
        <taxon>Bacillati</taxon>
        <taxon>Actinomycetota</taxon>
        <taxon>Actinomycetes</taxon>
        <taxon>Geodermatophilales</taxon>
        <taxon>Geodermatophilaceae</taxon>
        <taxon>Geodermatophilus</taxon>
    </lineage>
</organism>
<dbReference type="EMBL" id="JAAGWF010000022">
    <property type="protein sequence ID" value="NEK59929.1"/>
    <property type="molecule type" value="Genomic_DNA"/>
</dbReference>
<accession>A0A7K3W4W0</accession>
<gene>
    <name evidence="2" type="ORF">GCU56_18905</name>
</gene>
<dbReference type="PANTHER" id="PTHR40260:SF2">
    <property type="entry name" value="BLR8190 PROTEIN"/>
    <property type="match status" value="1"/>
</dbReference>
<evidence type="ECO:0000313" key="2">
    <source>
        <dbReference type="EMBL" id="NEK59929.1"/>
    </source>
</evidence>
<dbReference type="SUPFAM" id="SSF54909">
    <property type="entry name" value="Dimeric alpha+beta barrel"/>
    <property type="match status" value="1"/>
</dbReference>
<feature type="domain" description="EthD" evidence="1">
    <location>
        <begin position="13"/>
        <end position="88"/>
    </location>
</feature>
<proteinExistence type="predicted"/>
<evidence type="ECO:0000259" key="1">
    <source>
        <dbReference type="Pfam" id="PF07110"/>
    </source>
</evidence>
<dbReference type="InterPro" id="IPR009799">
    <property type="entry name" value="EthD_dom"/>
</dbReference>
<dbReference type="PANTHER" id="PTHR40260">
    <property type="entry name" value="BLR8190 PROTEIN"/>
    <property type="match status" value="1"/>
</dbReference>
<protein>
    <submittedName>
        <fullName evidence="2">EthD family reductase</fullName>
    </submittedName>
</protein>
<dbReference type="Proteomes" id="UP000470246">
    <property type="component" value="Unassembled WGS sequence"/>
</dbReference>
<evidence type="ECO:0000313" key="3">
    <source>
        <dbReference type="Proteomes" id="UP000470246"/>
    </source>
</evidence>
<comment type="caution">
    <text evidence="2">The sequence shown here is derived from an EMBL/GenBank/DDBJ whole genome shotgun (WGS) entry which is preliminary data.</text>
</comment>
<dbReference type="GO" id="GO:0016491">
    <property type="term" value="F:oxidoreductase activity"/>
    <property type="evidence" value="ECO:0007669"/>
    <property type="project" value="InterPro"/>
</dbReference>
<dbReference type="NCBIfam" id="TIGR02118">
    <property type="entry name" value="EthD family reductase"/>
    <property type="match status" value="1"/>
</dbReference>